<dbReference type="Gene3D" id="3.40.395.10">
    <property type="entry name" value="Adenoviral Proteinase, Chain A"/>
    <property type="match status" value="1"/>
</dbReference>
<comment type="caution">
    <text evidence="6">The sequence shown here is derived from an EMBL/GenBank/DDBJ whole genome shotgun (WGS) entry which is preliminary data.</text>
</comment>
<keyword evidence="3" id="KW-0378">Hydrolase</keyword>
<proteinExistence type="inferred from homology"/>
<dbReference type="OrthoDB" id="3260096at2759"/>
<feature type="region of interest" description="Disordered" evidence="4">
    <location>
        <begin position="38"/>
        <end position="60"/>
    </location>
</feature>
<dbReference type="SUPFAM" id="SSF54001">
    <property type="entry name" value="Cysteine proteinases"/>
    <property type="match status" value="1"/>
</dbReference>
<feature type="compositionally biased region" description="Low complexity" evidence="4">
    <location>
        <begin position="44"/>
        <end position="54"/>
    </location>
</feature>
<reference evidence="6 7" key="1">
    <citation type="submission" date="2018-11" db="EMBL/GenBank/DDBJ databases">
        <title>Genome assembly of Steccherinum ochraceum LE-BIN_3174, the white-rot fungus of the Steccherinaceae family (The Residual Polyporoid clade, Polyporales, Basidiomycota).</title>
        <authorList>
            <person name="Fedorova T.V."/>
            <person name="Glazunova O.A."/>
            <person name="Landesman E.O."/>
            <person name="Moiseenko K.V."/>
            <person name="Psurtseva N.V."/>
            <person name="Savinova O.S."/>
            <person name="Shakhova N.V."/>
            <person name="Tyazhelova T.V."/>
            <person name="Vasina D.V."/>
        </authorList>
    </citation>
    <scope>NUCLEOTIDE SEQUENCE [LARGE SCALE GENOMIC DNA]</scope>
    <source>
        <strain evidence="6 7">LE-BIN_3174</strain>
    </source>
</reference>
<dbReference type="GO" id="GO:0019783">
    <property type="term" value="F:ubiquitin-like protein peptidase activity"/>
    <property type="evidence" value="ECO:0007669"/>
    <property type="project" value="UniProtKB-ARBA"/>
</dbReference>
<feature type="region of interest" description="Disordered" evidence="4">
    <location>
        <begin position="471"/>
        <end position="585"/>
    </location>
</feature>
<evidence type="ECO:0000256" key="1">
    <source>
        <dbReference type="ARBA" id="ARBA00005234"/>
    </source>
</evidence>
<organism evidence="6 7">
    <name type="scientific">Steccherinum ochraceum</name>
    <dbReference type="NCBI Taxonomy" id="92696"/>
    <lineage>
        <taxon>Eukaryota</taxon>
        <taxon>Fungi</taxon>
        <taxon>Dikarya</taxon>
        <taxon>Basidiomycota</taxon>
        <taxon>Agaricomycotina</taxon>
        <taxon>Agaricomycetes</taxon>
        <taxon>Polyporales</taxon>
        <taxon>Steccherinaceae</taxon>
        <taxon>Steccherinum</taxon>
    </lineage>
</organism>
<name>A0A4R0R3W3_9APHY</name>
<dbReference type="InterPro" id="IPR003653">
    <property type="entry name" value="Peptidase_C48_C"/>
</dbReference>
<protein>
    <recommendedName>
        <fullName evidence="5">Ubiquitin-like protease family profile domain-containing protein</fullName>
    </recommendedName>
</protein>
<gene>
    <name evidence="6" type="ORF">EIP91_007810</name>
</gene>
<sequence>MLSTIHTSTPSSLPDASTLSNESSTTLAKLYNMRGRLVGGSGSNGSSTSSSSVGPPVAIDLTDSEAEDPADALKSAEWIGCGKVWVEFEMPRSVVKANSRARSAPPSAIDALFPSPHLPVSQFLALLAQTDTTSSHDRGRPYLQNEAPNILTDASNPDEFKACITNLCQPSFYDALPHLQGVPGDLLQRLVALDHKRNLWQATDAWLESIDAFAEDNHTRDLVEECYIRRDVIPWDSHVPCFRKSVSITASRLAVFLSNEWLDDEMIDLGTSFVAHRLGRNARRSKAHNSVYAPKSQTQLDQAISAGQVDVLDVHFNPLHHWVLIRADLRARTLTYIDNAHLSATVPSHVRDLLCWYLQALCPHGNAFVVSPFPETLPLQIDSDSCGVVVLSNLASDYLGLPRWTQDLAAAYRMEWFIRLTDSLTDTPEVSDSGDDELAATSGTGFIQGDVDIVSSLVPFSLDVSSKLCAPPSPSRLGSPSPVQTNVSTPLEPSRQESPHPSPSPSPPSSTYRKPASRSRRRKTKITVSIRVSKRRGYSSSESDSEPELPDAELYSATKRRRAVAPKAGSSWAKQKELNSKATSRDFKPRVAHLESFRAKVLRDDPHAMFKTEDLRAVRCSSCAKWICMRALYDLRRWKDHRKTAACQQRQGTTTKSLLSFFPKAATTHLHSTPSSAPPLIPSIDYPCPRLTRQSSPQIDHYLSRMSTAGGGAPSRATLASQLFPELDVKPTWSSLTPDQQKSALDWPFFWTPRVLQRRG</sequence>
<feature type="compositionally biased region" description="Basic residues" evidence="4">
    <location>
        <begin position="515"/>
        <end position="525"/>
    </location>
</feature>
<feature type="compositionally biased region" description="Basic and acidic residues" evidence="4">
    <location>
        <begin position="574"/>
        <end position="585"/>
    </location>
</feature>
<dbReference type="InterPro" id="IPR038765">
    <property type="entry name" value="Papain-like_cys_pep_sf"/>
</dbReference>
<dbReference type="PROSITE" id="PS50600">
    <property type="entry name" value="ULP_PROTEASE"/>
    <property type="match status" value="1"/>
</dbReference>
<evidence type="ECO:0000259" key="5">
    <source>
        <dbReference type="PROSITE" id="PS50600"/>
    </source>
</evidence>
<dbReference type="GO" id="GO:0008234">
    <property type="term" value="F:cysteine-type peptidase activity"/>
    <property type="evidence" value="ECO:0007669"/>
    <property type="project" value="InterPro"/>
</dbReference>
<evidence type="ECO:0000256" key="4">
    <source>
        <dbReference type="SAM" id="MobiDB-lite"/>
    </source>
</evidence>
<comment type="similarity">
    <text evidence="1">Belongs to the peptidase C48 family.</text>
</comment>
<accession>A0A4R0R3W3</accession>
<keyword evidence="7" id="KW-1185">Reference proteome</keyword>
<evidence type="ECO:0000313" key="7">
    <source>
        <dbReference type="Proteomes" id="UP000292702"/>
    </source>
</evidence>
<evidence type="ECO:0000256" key="3">
    <source>
        <dbReference type="ARBA" id="ARBA00022801"/>
    </source>
</evidence>
<evidence type="ECO:0000256" key="2">
    <source>
        <dbReference type="ARBA" id="ARBA00022670"/>
    </source>
</evidence>
<feature type="domain" description="Ubiquitin-like protease family profile" evidence="5">
    <location>
        <begin position="246"/>
        <end position="397"/>
    </location>
</feature>
<dbReference type="Proteomes" id="UP000292702">
    <property type="component" value="Unassembled WGS sequence"/>
</dbReference>
<evidence type="ECO:0000313" key="6">
    <source>
        <dbReference type="EMBL" id="TCD61882.1"/>
    </source>
</evidence>
<feature type="region of interest" description="Disordered" evidence="4">
    <location>
        <begin position="1"/>
        <end position="20"/>
    </location>
</feature>
<dbReference type="GO" id="GO:0006508">
    <property type="term" value="P:proteolysis"/>
    <property type="evidence" value="ECO:0007669"/>
    <property type="project" value="UniProtKB-KW"/>
</dbReference>
<dbReference type="AlphaFoldDB" id="A0A4R0R3W3"/>
<keyword evidence="2" id="KW-0645">Protease</keyword>
<dbReference type="EMBL" id="RWJN01000422">
    <property type="protein sequence ID" value="TCD61882.1"/>
    <property type="molecule type" value="Genomic_DNA"/>
</dbReference>